<evidence type="ECO:0000313" key="2">
    <source>
        <dbReference type="EMBL" id="EDQ49608.1"/>
    </source>
</evidence>
<gene>
    <name evidence="2" type="ORF">PHYPADRAFT_101642</name>
</gene>
<sequence>MYSNIKRKRISRMSYQMNMSSLWNITMYFVITLRVIQRELALPCEYGGFRTSFNSNCVLLVSESIDLFASSSSSSSSSSSCCKTAAAAAAWCRSDSTDKPSPGCVNRELEWWRMGGEGISRMHRQATAAGAAGECATAAAAWLHSEHRSREGPPPLPPGRHSPVPSNEGKLHFLIVVRPFSRQLLRHARTPQFRFRGLK</sequence>
<dbReference type="EMBL" id="DS545364">
    <property type="protein sequence ID" value="EDQ49608.1"/>
    <property type="molecule type" value="Genomic_DNA"/>
</dbReference>
<accession>A9U3Z7</accession>
<feature type="region of interest" description="Disordered" evidence="1">
    <location>
        <begin position="143"/>
        <end position="165"/>
    </location>
</feature>
<dbReference type="AlphaFoldDB" id="A9U3Z7"/>
<organism>
    <name type="scientific">Physcomitrium patens</name>
    <name type="common">Spreading-leaved earth moss</name>
    <name type="synonym">Physcomitrella patens</name>
    <dbReference type="NCBI Taxonomy" id="3218"/>
    <lineage>
        <taxon>Eukaryota</taxon>
        <taxon>Viridiplantae</taxon>
        <taxon>Streptophyta</taxon>
        <taxon>Embryophyta</taxon>
        <taxon>Bryophyta</taxon>
        <taxon>Bryophytina</taxon>
        <taxon>Bryopsida</taxon>
        <taxon>Funariidae</taxon>
        <taxon>Funariales</taxon>
        <taxon>Funariaceae</taxon>
        <taxon>Physcomitrium</taxon>
    </lineage>
</organism>
<reference evidence="2" key="1">
    <citation type="journal article" date="2008" name="Science">
        <title>The Physcomitrella genome reveals evolutionary insights into the conquest of land by plants.</title>
        <authorList>
            <person name="Rensing S."/>
            <person name="Lang D."/>
            <person name="Zimmer A."/>
            <person name="Terry A."/>
            <person name="Salamov A."/>
            <person name="Shapiro H."/>
            <person name="Nishiyama T."/>
            <person name="Perroud P.-F."/>
            <person name="Lindquist E."/>
            <person name="Kamisugi Y."/>
            <person name="Tanahashi T."/>
            <person name="Sakakibara K."/>
            <person name="Fujita T."/>
            <person name="Oishi K."/>
            <person name="Shin-I T."/>
            <person name="Kuroki Y."/>
            <person name="Toyoda A."/>
            <person name="Suzuki Y."/>
            <person name="Hashimoto A."/>
            <person name="Yamaguchi K."/>
            <person name="Sugano A."/>
            <person name="Kohara Y."/>
            <person name="Fujiyama A."/>
            <person name="Anterola A."/>
            <person name="Aoki S."/>
            <person name="Ashton N."/>
            <person name="Barbazuk W.B."/>
            <person name="Barker E."/>
            <person name="Bennetzen J."/>
            <person name="Bezanilla M."/>
            <person name="Blankenship R."/>
            <person name="Cho S.H."/>
            <person name="Dutcher S."/>
            <person name="Estelle M."/>
            <person name="Fawcett J.A."/>
            <person name="Gundlach H."/>
            <person name="Hanada K."/>
            <person name="Heyl A."/>
            <person name="Hicks K.A."/>
            <person name="Hugh J."/>
            <person name="Lohr M."/>
            <person name="Mayer K."/>
            <person name="Melkozernov A."/>
            <person name="Murata T."/>
            <person name="Nelson D."/>
            <person name="Pils B."/>
            <person name="Prigge M."/>
            <person name="Reiss B."/>
            <person name="Renner T."/>
            <person name="Rombauts S."/>
            <person name="Rushton P."/>
            <person name="Sanderfoot A."/>
            <person name="Schween G."/>
            <person name="Shiu S.-H."/>
            <person name="Stueber K."/>
            <person name="Theodoulou F.L."/>
            <person name="Tu H."/>
            <person name="Van de Peer Y."/>
            <person name="Verrier P.J."/>
            <person name="Waters E."/>
            <person name="Wood A."/>
            <person name="Yang L."/>
            <person name="Cove D."/>
            <person name="Cuming A."/>
            <person name="Hasebe M."/>
            <person name="Lucas S."/>
            <person name="Mishler D.B."/>
            <person name="Reski R."/>
            <person name="Grigoriev I."/>
            <person name="Quatrano R.S."/>
            <person name="Boore J.L."/>
        </authorList>
    </citation>
    <scope>NUCLEOTIDE SEQUENCE [LARGE SCALE GENOMIC DNA]</scope>
</reference>
<evidence type="ECO:0000256" key="1">
    <source>
        <dbReference type="SAM" id="MobiDB-lite"/>
    </source>
</evidence>
<name>A9U3Z7_PHYPA</name>
<proteinExistence type="predicted"/>
<protein>
    <submittedName>
        <fullName evidence="2">Predicted protein</fullName>
    </submittedName>
</protein>